<evidence type="ECO:0008006" key="5">
    <source>
        <dbReference type="Google" id="ProtNLM"/>
    </source>
</evidence>
<sequence>MLVKRFVKYVGIVFFLFTANIALGSQPTIREGDKGEAVVILQRTLNARFWLELGVNGNFDEETKDAVKAIQSSRNLSVDGVAGPKTWAALFADRPTLTRGNQGPDVKFLQYALNDLLEPEPRIATDGIFGNDTETQVKELQRDANITDNGIVDASTWEKVEGIYHDSWTTASFANIRTDAGGDKPIIGRLTGAQIPIDILESKVVDGFVWCKVRFKASVSSDVQRGRIGWLGEDENVKSVVPVAPWSVFKQELIDWESDNADIGIRERVTRLRQMSHSEDFPFDKVIGTDEGPIYLNDRPAQAKWQILREAQSVRTPDGSVVDMFHLLVGLDVLVHPIITEISHWLITLELGENIAAATWAGDIGAGATDALLEGDSVWESAEPRTDADRLDRYYVTRVPIQDLLGDIDAWGIRIPNGQEKLADVLSGYYESEQFRSKRLRAIGRVLEHYGYDLDRPLKPQASTARLKALVLKFGIVWGKYRDTPLFPFLPATLTRLDDIFVSPMTERFVRRLAILRSALETEVLEPASLRDAAILVVFPDYPHTDSLYGYTDAVGHAGVLLIDRSGLTKYYDFGRYANGGEDPSDGRVERITVPNVAMESGMPTEASLKNLMSRLSERMQSQANGNPLQPIRGALFRNMNFGQMNSFAKKWFLKSNRPSSEFDPNRKKYSAKSFNCAHFAEAVILQGNPSVDMPWVIDVNPKKVVAAYIAEKNSEVTYAPDTNEIHVGVGDESDAKLP</sequence>
<protein>
    <recommendedName>
        <fullName evidence="5">Peptidoglycan binding domain protein</fullName>
    </recommendedName>
</protein>
<organism evidence="3 4">
    <name type="scientific">Novipirellula rosea</name>
    <dbReference type="NCBI Taxonomy" id="1031540"/>
    <lineage>
        <taxon>Bacteria</taxon>
        <taxon>Pseudomonadati</taxon>
        <taxon>Planctomycetota</taxon>
        <taxon>Planctomycetia</taxon>
        <taxon>Pirellulales</taxon>
        <taxon>Pirellulaceae</taxon>
        <taxon>Novipirellula</taxon>
    </lineage>
</organism>
<name>A0ABP8NKI2_9BACT</name>
<feature type="domain" description="Peptidoglycan binding-like" evidence="1">
    <location>
        <begin position="35"/>
        <end position="90"/>
    </location>
</feature>
<dbReference type="Gene3D" id="1.10.101.10">
    <property type="entry name" value="PGBD-like superfamily/PGBD"/>
    <property type="match status" value="2"/>
</dbReference>
<dbReference type="InterPro" id="IPR036365">
    <property type="entry name" value="PGBD-like_sf"/>
</dbReference>
<gene>
    <name evidence="3" type="ORF">GCM10023156_57150</name>
</gene>
<dbReference type="SUPFAM" id="SSF47090">
    <property type="entry name" value="PGBD-like"/>
    <property type="match status" value="2"/>
</dbReference>
<evidence type="ECO:0000259" key="1">
    <source>
        <dbReference type="Pfam" id="PF01471"/>
    </source>
</evidence>
<accession>A0ABP8NKI2</accession>
<dbReference type="RefSeq" id="WP_345327109.1">
    <property type="nucleotide sequence ID" value="NZ_BAABGA010000086.1"/>
</dbReference>
<dbReference type="EMBL" id="BAABGA010000086">
    <property type="protein sequence ID" value="GAA4467330.1"/>
    <property type="molecule type" value="Genomic_DNA"/>
</dbReference>
<feature type="domain" description="Type VI secretion system effector TseH-like" evidence="2">
    <location>
        <begin position="554"/>
        <end position="689"/>
    </location>
</feature>
<reference evidence="4" key="1">
    <citation type="journal article" date="2019" name="Int. J. Syst. Evol. Microbiol.">
        <title>The Global Catalogue of Microorganisms (GCM) 10K type strain sequencing project: providing services to taxonomists for standard genome sequencing and annotation.</title>
        <authorList>
            <consortium name="The Broad Institute Genomics Platform"/>
            <consortium name="The Broad Institute Genome Sequencing Center for Infectious Disease"/>
            <person name="Wu L."/>
            <person name="Ma J."/>
        </authorList>
    </citation>
    <scope>NUCLEOTIDE SEQUENCE [LARGE SCALE GENOMIC DNA]</scope>
    <source>
        <strain evidence="4">JCM 17759</strain>
    </source>
</reference>
<evidence type="ECO:0000313" key="4">
    <source>
        <dbReference type="Proteomes" id="UP001500840"/>
    </source>
</evidence>
<dbReference type="Proteomes" id="UP001500840">
    <property type="component" value="Unassembled WGS sequence"/>
</dbReference>
<evidence type="ECO:0000259" key="2">
    <source>
        <dbReference type="Pfam" id="PF25218"/>
    </source>
</evidence>
<dbReference type="InterPro" id="IPR002477">
    <property type="entry name" value="Peptidoglycan-bd-like"/>
</dbReference>
<evidence type="ECO:0000313" key="3">
    <source>
        <dbReference type="EMBL" id="GAA4467330.1"/>
    </source>
</evidence>
<feature type="domain" description="Peptidoglycan binding-like" evidence="1">
    <location>
        <begin position="102"/>
        <end position="159"/>
    </location>
</feature>
<dbReference type="Pfam" id="PF25218">
    <property type="entry name" value="TseH"/>
    <property type="match status" value="1"/>
</dbReference>
<dbReference type="InterPro" id="IPR036366">
    <property type="entry name" value="PGBDSf"/>
</dbReference>
<dbReference type="Pfam" id="PF01471">
    <property type="entry name" value="PG_binding_1"/>
    <property type="match status" value="2"/>
</dbReference>
<proteinExistence type="predicted"/>
<dbReference type="InterPro" id="IPR057382">
    <property type="entry name" value="TseH"/>
</dbReference>
<comment type="caution">
    <text evidence="3">The sequence shown here is derived from an EMBL/GenBank/DDBJ whole genome shotgun (WGS) entry which is preliminary data.</text>
</comment>
<keyword evidence="4" id="KW-1185">Reference proteome</keyword>